<dbReference type="PROSITE" id="PS50883">
    <property type="entry name" value="EAL"/>
    <property type="match status" value="1"/>
</dbReference>
<dbReference type="SUPFAM" id="SSF141868">
    <property type="entry name" value="EAL domain-like"/>
    <property type="match status" value="1"/>
</dbReference>
<feature type="domain" description="EAL" evidence="2">
    <location>
        <begin position="1"/>
        <end position="188"/>
    </location>
</feature>
<evidence type="ECO:0000256" key="1">
    <source>
        <dbReference type="SAM" id="MobiDB-lite"/>
    </source>
</evidence>
<evidence type="ECO:0000313" key="4">
    <source>
        <dbReference type="Proteomes" id="UP000198908"/>
    </source>
</evidence>
<dbReference type="CDD" id="cd01948">
    <property type="entry name" value="EAL"/>
    <property type="match status" value="1"/>
</dbReference>
<name>A0A1G6H805_9BURK</name>
<dbReference type="AlphaFoldDB" id="A0A1G6H805"/>
<dbReference type="Pfam" id="PF00563">
    <property type="entry name" value="EAL"/>
    <property type="match status" value="1"/>
</dbReference>
<dbReference type="OrthoDB" id="9813903at2"/>
<proteinExistence type="predicted"/>
<sequence>MQIGEFVLEEACRQAHAWARQYPDIVVSVNVSPVQFVRSDLTATVAATLARTGVSPRNIELEITEGVLMAPRSLATLRALREMGLSIAIDDFGSGYSSLAYIRSFMADRLKLDMSFVNGIGHSRADEVIVKAVLALGQTPGMRVVAEGVETLRQLEFLIENGCNEAQGYWFARPVDVAAAQAYLEASHAPGVPQSQVAPEADEPRLRQRPRRRDSQRAACAAIRSPHRSTIPSTRTSAERIASIRNLARDARCYQTISSKCIHRNYPKPTQNPPLLNFLKSQFPLLLWIGS</sequence>
<keyword evidence="4" id="KW-1185">Reference proteome</keyword>
<feature type="region of interest" description="Disordered" evidence="1">
    <location>
        <begin position="190"/>
        <end position="234"/>
    </location>
</feature>
<dbReference type="SMART" id="SM00052">
    <property type="entry name" value="EAL"/>
    <property type="match status" value="1"/>
</dbReference>
<reference evidence="4" key="1">
    <citation type="submission" date="2016-09" db="EMBL/GenBank/DDBJ databases">
        <authorList>
            <person name="Varghese N."/>
            <person name="Submissions S."/>
        </authorList>
    </citation>
    <scope>NUCLEOTIDE SEQUENCE [LARGE SCALE GENOMIC DNA]</scope>
    <source>
        <strain evidence="4">TNe-862</strain>
    </source>
</reference>
<accession>A0A1G6H805</accession>
<organism evidence="3 4">
    <name type="scientific">Paraburkholderia lycopersici</name>
    <dbReference type="NCBI Taxonomy" id="416944"/>
    <lineage>
        <taxon>Bacteria</taxon>
        <taxon>Pseudomonadati</taxon>
        <taxon>Pseudomonadota</taxon>
        <taxon>Betaproteobacteria</taxon>
        <taxon>Burkholderiales</taxon>
        <taxon>Burkholderiaceae</taxon>
        <taxon>Paraburkholderia</taxon>
    </lineage>
</organism>
<dbReference type="EMBL" id="FMYQ01000002">
    <property type="protein sequence ID" value="SDB90293.1"/>
    <property type="molecule type" value="Genomic_DNA"/>
</dbReference>
<dbReference type="InterPro" id="IPR052155">
    <property type="entry name" value="Biofilm_reg_signaling"/>
</dbReference>
<dbReference type="PANTHER" id="PTHR44757:SF2">
    <property type="entry name" value="BIOFILM ARCHITECTURE MAINTENANCE PROTEIN MBAA"/>
    <property type="match status" value="1"/>
</dbReference>
<dbReference type="InterPro" id="IPR001633">
    <property type="entry name" value="EAL_dom"/>
</dbReference>
<protein>
    <submittedName>
        <fullName evidence="3">EAL domain, c-di-GMP-specific phosphodiesterase class I (Or its enzymatically inactive variant)</fullName>
    </submittedName>
</protein>
<gene>
    <name evidence="3" type="ORF">SAMN05421548_10230</name>
</gene>
<dbReference type="InterPro" id="IPR035919">
    <property type="entry name" value="EAL_sf"/>
</dbReference>
<evidence type="ECO:0000313" key="3">
    <source>
        <dbReference type="EMBL" id="SDB90293.1"/>
    </source>
</evidence>
<dbReference type="Gene3D" id="3.20.20.450">
    <property type="entry name" value="EAL domain"/>
    <property type="match status" value="1"/>
</dbReference>
<dbReference type="PANTHER" id="PTHR44757">
    <property type="entry name" value="DIGUANYLATE CYCLASE DGCP"/>
    <property type="match status" value="1"/>
</dbReference>
<dbReference type="Proteomes" id="UP000198908">
    <property type="component" value="Unassembled WGS sequence"/>
</dbReference>
<dbReference type="STRING" id="416944.SAMN05421548_10230"/>
<evidence type="ECO:0000259" key="2">
    <source>
        <dbReference type="PROSITE" id="PS50883"/>
    </source>
</evidence>